<dbReference type="Pfam" id="PF16363">
    <property type="entry name" value="GDP_Man_Dehyd"/>
    <property type="match status" value="1"/>
</dbReference>
<dbReference type="EMBL" id="BMWW01000006">
    <property type="protein sequence ID" value="GGZ00068.1"/>
    <property type="molecule type" value="Genomic_DNA"/>
</dbReference>
<comment type="catalytic activity">
    <reaction evidence="1 7">
        <text>GDP-alpha-D-mannose = GDP-4-dehydro-alpha-D-rhamnose + H2O</text>
        <dbReference type="Rhea" id="RHEA:23820"/>
        <dbReference type="ChEBI" id="CHEBI:15377"/>
        <dbReference type="ChEBI" id="CHEBI:57527"/>
        <dbReference type="ChEBI" id="CHEBI:57964"/>
        <dbReference type="EC" id="4.2.1.47"/>
    </reaction>
</comment>
<reference evidence="9" key="2">
    <citation type="submission" date="2022-12" db="EMBL/GenBank/DDBJ databases">
        <authorList>
            <person name="Sun Q."/>
            <person name="Kim S."/>
        </authorList>
    </citation>
    <scope>NUCLEOTIDE SEQUENCE</scope>
    <source>
        <strain evidence="9">KCTC 12344</strain>
    </source>
</reference>
<comment type="caution">
    <text evidence="9">The sequence shown here is derived from an EMBL/GenBank/DDBJ whole genome shotgun (WGS) entry which is preliminary data.</text>
</comment>
<dbReference type="GO" id="GO:0070401">
    <property type="term" value="F:NADP+ binding"/>
    <property type="evidence" value="ECO:0007669"/>
    <property type="project" value="UniProtKB-UniRule"/>
</dbReference>
<comment type="cofactor">
    <cofactor evidence="2 7">
        <name>NADP(+)</name>
        <dbReference type="ChEBI" id="CHEBI:58349"/>
    </cofactor>
</comment>
<organism evidence="9 10">
    <name type="scientific">Pseudoduganella plicata</name>
    <dbReference type="NCBI Taxonomy" id="321984"/>
    <lineage>
        <taxon>Bacteria</taxon>
        <taxon>Pseudomonadati</taxon>
        <taxon>Pseudomonadota</taxon>
        <taxon>Betaproteobacteria</taxon>
        <taxon>Burkholderiales</taxon>
        <taxon>Oxalobacteraceae</taxon>
        <taxon>Telluria group</taxon>
        <taxon>Pseudoduganella</taxon>
    </lineage>
</organism>
<evidence type="ECO:0000256" key="3">
    <source>
        <dbReference type="ARBA" id="ARBA00009263"/>
    </source>
</evidence>
<evidence type="ECO:0000259" key="8">
    <source>
        <dbReference type="Pfam" id="PF16363"/>
    </source>
</evidence>
<reference evidence="9" key="1">
    <citation type="journal article" date="2014" name="Int. J. Syst. Evol. Microbiol.">
        <title>Complete genome sequence of Corynebacterium casei LMG S-19264T (=DSM 44701T), isolated from a smear-ripened cheese.</title>
        <authorList>
            <consortium name="US DOE Joint Genome Institute (JGI-PGF)"/>
            <person name="Walter F."/>
            <person name="Albersmeier A."/>
            <person name="Kalinowski J."/>
            <person name="Ruckert C."/>
        </authorList>
    </citation>
    <scope>NUCLEOTIDE SEQUENCE</scope>
    <source>
        <strain evidence="9">KCTC 12344</strain>
    </source>
</reference>
<protein>
    <recommendedName>
        <fullName evidence="4 7">GDP-mannose 4,6-dehydratase</fullName>
        <ecNumber evidence="4 7">4.2.1.47</ecNumber>
    </recommendedName>
    <alternativeName>
        <fullName evidence="7">GDP-D-mannose dehydratase</fullName>
    </alternativeName>
</protein>
<evidence type="ECO:0000256" key="7">
    <source>
        <dbReference type="HAMAP-Rule" id="MF_00955"/>
    </source>
</evidence>
<gene>
    <name evidence="7 9" type="primary">gmd</name>
    <name evidence="9" type="ORF">GCM10007388_37220</name>
</gene>
<dbReference type="Gene3D" id="3.40.50.720">
    <property type="entry name" value="NAD(P)-binding Rossmann-like Domain"/>
    <property type="match status" value="1"/>
</dbReference>
<dbReference type="Gene3D" id="3.90.25.10">
    <property type="entry name" value="UDP-galactose 4-epimerase, domain 1"/>
    <property type="match status" value="1"/>
</dbReference>
<dbReference type="NCBIfam" id="TIGR01472">
    <property type="entry name" value="gmd"/>
    <property type="match status" value="1"/>
</dbReference>
<dbReference type="InterPro" id="IPR006368">
    <property type="entry name" value="GDP_Man_deHydtase"/>
</dbReference>
<dbReference type="FunFam" id="3.40.50.720:FF:000924">
    <property type="entry name" value="GDP-mannose 4,6 dehydratase"/>
    <property type="match status" value="1"/>
</dbReference>
<comment type="similarity">
    <text evidence="3 7">Belongs to the NAD(P)-dependent epimerase/dehydratase family. GDP-mannose 4,6-dehydratase subfamily.</text>
</comment>
<accession>A0AA88CDK4</accession>
<evidence type="ECO:0000256" key="4">
    <source>
        <dbReference type="ARBA" id="ARBA00011989"/>
    </source>
</evidence>
<dbReference type="InterPro" id="IPR016040">
    <property type="entry name" value="NAD(P)-bd_dom"/>
</dbReference>
<comment type="function">
    <text evidence="6 7">Catalyzes the conversion of GDP-D-mannose to GDP-4-dehydro-6-deoxy-D-mannose.</text>
</comment>
<dbReference type="EC" id="4.2.1.47" evidence="4 7"/>
<evidence type="ECO:0000256" key="2">
    <source>
        <dbReference type="ARBA" id="ARBA00001937"/>
    </source>
</evidence>
<proteinExistence type="inferred from homology"/>
<dbReference type="GO" id="GO:0042351">
    <property type="term" value="P:'de novo' GDP-L-fucose biosynthetic process"/>
    <property type="evidence" value="ECO:0007669"/>
    <property type="project" value="TreeGrafter"/>
</dbReference>
<dbReference type="AlphaFoldDB" id="A0AA88CDK4"/>
<dbReference type="Proteomes" id="UP000619512">
    <property type="component" value="Unassembled WGS sequence"/>
</dbReference>
<dbReference type="InterPro" id="IPR036291">
    <property type="entry name" value="NAD(P)-bd_dom_sf"/>
</dbReference>
<dbReference type="PANTHER" id="PTHR43715:SF1">
    <property type="entry name" value="GDP-MANNOSE 4,6 DEHYDRATASE"/>
    <property type="match status" value="1"/>
</dbReference>
<dbReference type="HAMAP" id="MF_00955">
    <property type="entry name" value="GDP_Man_dehydratase"/>
    <property type="match status" value="1"/>
</dbReference>
<dbReference type="PANTHER" id="PTHR43715">
    <property type="entry name" value="GDP-MANNOSE 4,6-DEHYDRATASE"/>
    <property type="match status" value="1"/>
</dbReference>
<name>A0AA88CDK4_9BURK</name>
<evidence type="ECO:0000313" key="10">
    <source>
        <dbReference type="Proteomes" id="UP000619512"/>
    </source>
</evidence>
<feature type="domain" description="NAD(P)-binding" evidence="8">
    <location>
        <begin position="22"/>
        <end position="347"/>
    </location>
</feature>
<evidence type="ECO:0000256" key="1">
    <source>
        <dbReference type="ARBA" id="ARBA00000188"/>
    </source>
</evidence>
<keyword evidence="5 7" id="KW-0456">Lyase</keyword>
<sequence>MLGFMVKSFRNPNTMQNSKRALITGISGQDGAYLAQLLLEKGYEVTGAFRRTSSVNFWRIEELGIQNHPNLKLVEHDLTDLSSSIRLLQNGQFGEIYNLAAQSFVGVSFEQPITTGEITGLGAVNLLEAIRIVDPKIRFYQASTSEMFGKVQAVPQKEDTPFYPRSPYGVAKLYAHWMTVNYRESYGIFASSGILFNHESPLRGREFVTRKITDSVAKIKLGKLDVLELGNLDAKRDWGFAKEYVEGMWRILQADQPDTYVLATNRTETVRDFVSMAFKAVDIAIEWRGAGEQETGHDAKTGTLLVRLSPKFYRPAEVDLLIGDAAKAREELGWEPKTTLEELCQMMVEADLRRNTAGFSF</sequence>
<evidence type="ECO:0000313" key="9">
    <source>
        <dbReference type="EMBL" id="GGZ00068.1"/>
    </source>
</evidence>
<evidence type="ECO:0000256" key="6">
    <source>
        <dbReference type="ARBA" id="ARBA00059383"/>
    </source>
</evidence>
<dbReference type="GO" id="GO:0008446">
    <property type="term" value="F:GDP-mannose 4,6-dehydratase activity"/>
    <property type="evidence" value="ECO:0007669"/>
    <property type="project" value="UniProtKB-UniRule"/>
</dbReference>
<comment type="caution">
    <text evidence="7">Lacks conserved residue(s) required for the propagation of feature annotation.</text>
</comment>
<keyword evidence="7" id="KW-0521">NADP</keyword>
<dbReference type="CDD" id="cd05260">
    <property type="entry name" value="GDP_MD_SDR_e"/>
    <property type="match status" value="1"/>
</dbReference>
<evidence type="ECO:0000256" key="5">
    <source>
        <dbReference type="ARBA" id="ARBA00023239"/>
    </source>
</evidence>
<dbReference type="SUPFAM" id="SSF51735">
    <property type="entry name" value="NAD(P)-binding Rossmann-fold domains"/>
    <property type="match status" value="1"/>
</dbReference>